<protein>
    <submittedName>
        <fullName evidence="3">Uncharacterized protein YndB with AHSA1/START domain</fullName>
    </submittedName>
</protein>
<evidence type="ECO:0000256" key="1">
    <source>
        <dbReference type="ARBA" id="ARBA00006817"/>
    </source>
</evidence>
<evidence type="ECO:0000313" key="3">
    <source>
        <dbReference type="EMBL" id="NJC27842.1"/>
    </source>
</evidence>
<dbReference type="InterPro" id="IPR013538">
    <property type="entry name" value="ASHA1/2-like_C"/>
</dbReference>
<comment type="caution">
    <text evidence="3">The sequence shown here is derived from an EMBL/GenBank/DDBJ whole genome shotgun (WGS) entry which is preliminary data.</text>
</comment>
<keyword evidence="4" id="KW-1185">Reference proteome</keyword>
<accession>A0ABX0XGH1</accession>
<proteinExistence type="inferred from homology"/>
<dbReference type="RefSeq" id="WP_168039320.1">
    <property type="nucleotide sequence ID" value="NZ_JAATJH010000006.1"/>
</dbReference>
<dbReference type="Pfam" id="PF08327">
    <property type="entry name" value="AHSA1"/>
    <property type="match status" value="1"/>
</dbReference>
<dbReference type="EMBL" id="JAATJH010000006">
    <property type="protein sequence ID" value="NJC27842.1"/>
    <property type="molecule type" value="Genomic_DNA"/>
</dbReference>
<organism evidence="3 4">
    <name type="scientific">Neolewinella antarctica</name>
    <dbReference type="NCBI Taxonomy" id="442734"/>
    <lineage>
        <taxon>Bacteria</taxon>
        <taxon>Pseudomonadati</taxon>
        <taxon>Bacteroidota</taxon>
        <taxon>Saprospiria</taxon>
        <taxon>Saprospirales</taxon>
        <taxon>Lewinellaceae</taxon>
        <taxon>Neolewinella</taxon>
    </lineage>
</organism>
<gene>
    <name evidence="3" type="ORF">GGR27_003360</name>
</gene>
<dbReference type="Gene3D" id="3.30.530.20">
    <property type="match status" value="1"/>
</dbReference>
<evidence type="ECO:0000259" key="2">
    <source>
        <dbReference type="Pfam" id="PF08327"/>
    </source>
</evidence>
<dbReference type="Proteomes" id="UP000770785">
    <property type="component" value="Unassembled WGS sequence"/>
</dbReference>
<sequence>MENKQLTVTTTVPVTPKKAWSYYTEAEHVINWNFASEDWHCPKAINDLRVGGDFIITMAAKDGSMTFDMEGTYDKVDSPEHLAYTLTDKRKVAVDFKGGGSETEVTITFDPADKQSDEQQTHGWEGIANNFKAYVTKMEGGK</sequence>
<evidence type="ECO:0000313" key="4">
    <source>
        <dbReference type="Proteomes" id="UP000770785"/>
    </source>
</evidence>
<comment type="similarity">
    <text evidence="1">Belongs to the AHA1 family.</text>
</comment>
<feature type="domain" description="Activator of Hsp90 ATPase homologue 1/2-like C-terminal" evidence="2">
    <location>
        <begin position="14"/>
        <end position="135"/>
    </location>
</feature>
<name>A0ABX0XGH1_9BACT</name>
<dbReference type="SUPFAM" id="SSF55961">
    <property type="entry name" value="Bet v1-like"/>
    <property type="match status" value="1"/>
</dbReference>
<dbReference type="InterPro" id="IPR023393">
    <property type="entry name" value="START-like_dom_sf"/>
</dbReference>
<reference evidence="3 4" key="1">
    <citation type="submission" date="2020-03" db="EMBL/GenBank/DDBJ databases">
        <title>Genomic Encyclopedia of Type Strains, Phase IV (KMG-IV): sequencing the most valuable type-strain genomes for metagenomic binning, comparative biology and taxonomic classification.</title>
        <authorList>
            <person name="Goeker M."/>
        </authorList>
    </citation>
    <scope>NUCLEOTIDE SEQUENCE [LARGE SCALE GENOMIC DNA]</scope>
    <source>
        <strain evidence="3 4">DSM 105096</strain>
    </source>
</reference>